<reference evidence="4 5" key="1">
    <citation type="submission" date="2017-07" db="EMBL/GenBank/DDBJ databases">
        <title>Phylogenetic study on the rhizospheric bacterium Ochrobactrum sp. A44.</title>
        <authorList>
            <person name="Krzyzanowska D.M."/>
            <person name="Ossowicki A."/>
            <person name="Rajewska M."/>
            <person name="Maciag T."/>
            <person name="Kaczynski Z."/>
            <person name="Czerwicka M."/>
            <person name="Jafra S."/>
        </authorList>
    </citation>
    <scope>NUCLEOTIDE SEQUENCE [LARGE SCALE GENOMIC DNA]</scope>
    <source>
        <strain evidence="4 5">A44</strain>
        <plasmid evidence="4 5">unnamed1</plasmid>
    </source>
</reference>
<dbReference type="FunFam" id="3.40.50.720:FF:000084">
    <property type="entry name" value="Short-chain dehydrogenase reductase"/>
    <property type="match status" value="1"/>
</dbReference>
<evidence type="ECO:0000313" key="4">
    <source>
        <dbReference type="EMBL" id="ASV88021.1"/>
    </source>
</evidence>
<dbReference type="InterPro" id="IPR002347">
    <property type="entry name" value="SDR_fam"/>
</dbReference>
<geneLocation type="plasmid" evidence="4 5">
    <name>unnamed1</name>
</geneLocation>
<dbReference type="Pfam" id="PF00106">
    <property type="entry name" value="adh_short"/>
    <property type="match status" value="1"/>
</dbReference>
<dbReference type="InterPro" id="IPR036291">
    <property type="entry name" value="NAD(P)-bd_dom_sf"/>
</dbReference>
<dbReference type="PANTHER" id="PTHR42879">
    <property type="entry name" value="3-OXOACYL-(ACYL-CARRIER-PROTEIN) REDUCTASE"/>
    <property type="match status" value="1"/>
</dbReference>
<organism evidence="4 5">
    <name type="scientific">Ochrobactrum quorumnocens</name>
    <dbReference type="NCBI Taxonomy" id="271865"/>
    <lineage>
        <taxon>Bacteria</taxon>
        <taxon>Pseudomonadati</taxon>
        <taxon>Pseudomonadota</taxon>
        <taxon>Alphaproteobacteria</taxon>
        <taxon>Hyphomicrobiales</taxon>
        <taxon>Brucellaceae</taxon>
        <taxon>Brucella/Ochrobactrum group</taxon>
        <taxon>Ochrobactrum</taxon>
    </lineage>
</organism>
<dbReference type="EMBL" id="CP022605">
    <property type="protein sequence ID" value="ASV88021.1"/>
    <property type="molecule type" value="Genomic_DNA"/>
</dbReference>
<dbReference type="Gene3D" id="3.40.50.720">
    <property type="entry name" value="NAD(P)-binding Rossmann-like Domain"/>
    <property type="match status" value="1"/>
</dbReference>
<keyword evidence="4" id="KW-0614">Plasmid</keyword>
<evidence type="ECO:0000313" key="5">
    <source>
        <dbReference type="Proteomes" id="UP000215256"/>
    </source>
</evidence>
<comment type="similarity">
    <text evidence="1 2">Belongs to the short-chain dehydrogenases/reductases (SDR) family.</text>
</comment>
<name>A0A248UNP7_9HYPH</name>
<dbReference type="PRINTS" id="PR00080">
    <property type="entry name" value="SDRFAMILY"/>
</dbReference>
<accession>A0A248UNP7</accession>
<dbReference type="SMART" id="SM00822">
    <property type="entry name" value="PKS_KR"/>
    <property type="match status" value="1"/>
</dbReference>
<evidence type="ECO:0000259" key="3">
    <source>
        <dbReference type="SMART" id="SM00822"/>
    </source>
</evidence>
<gene>
    <name evidence="4" type="ORF">CES85_3146</name>
</gene>
<dbReference type="PANTHER" id="PTHR42879:SF6">
    <property type="entry name" value="NADPH-DEPENDENT REDUCTASE BACG"/>
    <property type="match status" value="1"/>
</dbReference>
<feature type="domain" description="Ketoreductase" evidence="3">
    <location>
        <begin position="8"/>
        <end position="201"/>
    </location>
</feature>
<dbReference type="OrthoDB" id="9793325at2"/>
<sequence length="271" mass="28318">MNLEIEGKVAIVTGASAGIGFAVAEELFTNGARVLVVARDEGRLEDAANKLASAATGRAGDVVALAADVSKPEAAQLIVDRAIEAFGRLDILVNNAGRAHAGGLMTSTDKDWEEMTGVKLTSMRRLCKTAVPHMQKGRWGRIVNMSSIGGIYPNPKLFVSHVLSGAINNLTKSLALEVAKDGILVNAIGIGAVATDNWANNMVPAVRRSRAEFADLSDDEVIARISAECTPVGRAGSAREIAAIAAFLSSNRNGFVTGDTIEASGGADRFM</sequence>
<dbReference type="Proteomes" id="UP000215256">
    <property type="component" value="Plasmid unnamed1"/>
</dbReference>
<evidence type="ECO:0000256" key="1">
    <source>
        <dbReference type="ARBA" id="ARBA00006484"/>
    </source>
</evidence>
<dbReference type="RefSeq" id="WP_095448324.1">
    <property type="nucleotide sequence ID" value="NZ_CP022605.1"/>
</dbReference>
<protein>
    <submittedName>
        <fullName evidence="4">KR domain protein</fullName>
    </submittedName>
</protein>
<dbReference type="PRINTS" id="PR00081">
    <property type="entry name" value="GDHRDH"/>
</dbReference>
<dbReference type="InterPro" id="IPR050259">
    <property type="entry name" value="SDR"/>
</dbReference>
<dbReference type="AlphaFoldDB" id="A0A248UNP7"/>
<dbReference type="InterPro" id="IPR057326">
    <property type="entry name" value="KR_dom"/>
</dbReference>
<proteinExistence type="inferred from homology"/>
<evidence type="ECO:0000256" key="2">
    <source>
        <dbReference type="RuleBase" id="RU000363"/>
    </source>
</evidence>
<dbReference type="KEGG" id="och:CES85_3146"/>
<dbReference type="SUPFAM" id="SSF51735">
    <property type="entry name" value="NAD(P)-binding Rossmann-fold domains"/>
    <property type="match status" value="1"/>
</dbReference>